<dbReference type="PANTHER" id="PTHR12277">
    <property type="entry name" value="ALPHA/BETA HYDROLASE DOMAIN-CONTAINING PROTEIN"/>
    <property type="match status" value="1"/>
</dbReference>
<dbReference type="InterPro" id="IPR000073">
    <property type="entry name" value="AB_hydrolase_1"/>
</dbReference>
<dbReference type="Pfam" id="PF00561">
    <property type="entry name" value="Abhydrolase_1"/>
    <property type="match status" value="1"/>
</dbReference>
<evidence type="ECO:0000313" key="4">
    <source>
        <dbReference type="Proteomes" id="UP000635565"/>
    </source>
</evidence>
<dbReference type="SUPFAM" id="SSF53474">
    <property type="entry name" value="alpha/beta-Hydrolases"/>
    <property type="match status" value="1"/>
</dbReference>
<feature type="signal peptide" evidence="1">
    <location>
        <begin position="1"/>
        <end position="21"/>
    </location>
</feature>
<keyword evidence="1" id="KW-0732">Signal</keyword>
<proteinExistence type="predicted"/>
<dbReference type="Gene3D" id="3.40.50.1820">
    <property type="entry name" value="alpha/beta hydrolase"/>
    <property type="match status" value="1"/>
</dbReference>
<dbReference type="InterPro" id="IPR029058">
    <property type="entry name" value="AB_hydrolase_fold"/>
</dbReference>
<keyword evidence="4" id="KW-1185">Reference proteome</keyword>
<protein>
    <recommendedName>
        <fullName evidence="2">AB hydrolase-1 domain-containing protein</fullName>
    </recommendedName>
</protein>
<dbReference type="Proteomes" id="UP000635565">
    <property type="component" value="Unassembled WGS sequence"/>
</dbReference>
<evidence type="ECO:0000259" key="2">
    <source>
        <dbReference type="Pfam" id="PF00561"/>
    </source>
</evidence>
<sequence>MLKSIRPLFLCTLLIMLAACASQEATQPVATSTPTPTPGVTPTATIPAISSTLVHFKTADNVNLAGSLYGNGKVFVICSHELRTTKEIWKDSGMPQRLAALGYHVLAYDFRGNGDSGGTSDLTVLDIDLKAAIAFAQKQGATKIILLGSSMGGTASLKVAAKTNVAAIITLSSPETFPTNVTDEDVKAISAPKLFINSAYDTYTSDTTHMHDIASPPKELHIYPGNQHGTAIFGTESGADLTQRIFTFITHYVPLS</sequence>
<dbReference type="EMBL" id="BNJJ01000035">
    <property type="protein sequence ID" value="GHO89344.1"/>
    <property type="molecule type" value="Genomic_DNA"/>
</dbReference>
<evidence type="ECO:0000256" key="1">
    <source>
        <dbReference type="SAM" id="SignalP"/>
    </source>
</evidence>
<name>A0ABQ3VUH0_9CHLR</name>
<dbReference type="PANTHER" id="PTHR12277:SF81">
    <property type="entry name" value="PROTEIN ABHD13"/>
    <property type="match status" value="1"/>
</dbReference>
<feature type="chain" id="PRO_5046730906" description="AB hydrolase-1 domain-containing protein" evidence="1">
    <location>
        <begin position="22"/>
        <end position="256"/>
    </location>
</feature>
<reference evidence="3 4" key="1">
    <citation type="journal article" date="2021" name="Int. J. Syst. Evol. Microbiol.">
        <title>Reticulibacter mediterranei gen. nov., sp. nov., within the new family Reticulibacteraceae fam. nov., and Ktedonospora formicarum gen. nov., sp. nov., Ktedonobacter robiniae sp. nov., Dictyobacter formicarum sp. nov. and Dictyobacter arantiisoli sp. nov., belonging to the class Ktedonobacteria.</title>
        <authorList>
            <person name="Yabe S."/>
            <person name="Zheng Y."/>
            <person name="Wang C.M."/>
            <person name="Sakai Y."/>
            <person name="Abe K."/>
            <person name="Yokota A."/>
            <person name="Donadio S."/>
            <person name="Cavaletti L."/>
            <person name="Monciardini P."/>
        </authorList>
    </citation>
    <scope>NUCLEOTIDE SEQUENCE [LARGE SCALE GENOMIC DNA]</scope>
    <source>
        <strain evidence="3 4">SOSP1-9</strain>
    </source>
</reference>
<organism evidence="3 4">
    <name type="scientific">Dictyobacter formicarum</name>
    <dbReference type="NCBI Taxonomy" id="2778368"/>
    <lineage>
        <taxon>Bacteria</taxon>
        <taxon>Bacillati</taxon>
        <taxon>Chloroflexota</taxon>
        <taxon>Ktedonobacteria</taxon>
        <taxon>Ktedonobacterales</taxon>
        <taxon>Dictyobacteraceae</taxon>
        <taxon>Dictyobacter</taxon>
    </lineage>
</organism>
<comment type="caution">
    <text evidence="3">The sequence shown here is derived from an EMBL/GenBank/DDBJ whole genome shotgun (WGS) entry which is preliminary data.</text>
</comment>
<feature type="domain" description="AB hydrolase-1" evidence="2">
    <location>
        <begin position="91"/>
        <end position="183"/>
    </location>
</feature>
<dbReference type="PROSITE" id="PS51257">
    <property type="entry name" value="PROKAR_LIPOPROTEIN"/>
    <property type="match status" value="1"/>
</dbReference>
<dbReference type="RefSeq" id="WP_201366871.1">
    <property type="nucleotide sequence ID" value="NZ_BNJJ01000035.1"/>
</dbReference>
<accession>A0ABQ3VUH0</accession>
<evidence type="ECO:0000313" key="3">
    <source>
        <dbReference type="EMBL" id="GHO89344.1"/>
    </source>
</evidence>
<gene>
    <name evidence="3" type="ORF">KSZ_73500</name>
</gene>